<dbReference type="GO" id="GO:0051287">
    <property type="term" value="F:NAD binding"/>
    <property type="evidence" value="ECO:0007669"/>
    <property type="project" value="InterPro"/>
</dbReference>
<evidence type="ECO:0000313" key="4">
    <source>
        <dbReference type="Proteomes" id="UP000548787"/>
    </source>
</evidence>
<dbReference type="Pfam" id="PF03721">
    <property type="entry name" value="UDPG_MGDP_dh_N"/>
    <property type="match status" value="1"/>
</dbReference>
<dbReference type="InterPro" id="IPR036291">
    <property type="entry name" value="NAD(P)-bd_dom_sf"/>
</dbReference>
<dbReference type="AlphaFoldDB" id="A0A7W1T9J6"/>
<reference evidence="2 4" key="1">
    <citation type="submission" date="2020-05" db="EMBL/GenBank/DDBJ databases">
        <authorList>
            <person name="Carlin C.R."/>
        </authorList>
    </citation>
    <scope>NUCLEOTIDE SEQUENCE [LARGE SCALE GENOMIC DNA]</scope>
    <source>
        <strain evidence="2 4">FSL W9-0585</strain>
    </source>
</reference>
<keyword evidence="4" id="KW-1185">Reference proteome</keyword>
<feature type="domain" description="UDP-glucose/GDP-mannose dehydrogenase N-terminal" evidence="1">
    <location>
        <begin position="1"/>
        <end position="32"/>
    </location>
</feature>
<dbReference type="RefSeq" id="WP_181677977.1">
    <property type="nucleotide sequence ID" value="NZ_JABJVM010000039.1"/>
</dbReference>
<dbReference type="Gene3D" id="3.40.50.720">
    <property type="entry name" value="NAD(P)-binding Rossmann-like Domain"/>
    <property type="match status" value="1"/>
</dbReference>
<organism evidence="2 4">
    <name type="scientific">Listeria rustica</name>
    <dbReference type="NCBI Taxonomy" id="2713503"/>
    <lineage>
        <taxon>Bacteria</taxon>
        <taxon>Bacillati</taxon>
        <taxon>Bacillota</taxon>
        <taxon>Bacilli</taxon>
        <taxon>Bacillales</taxon>
        <taxon>Listeriaceae</taxon>
        <taxon>Listeria</taxon>
    </lineage>
</organism>
<comment type="caution">
    <text evidence="2">The sequence shown here is derived from an EMBL/GenBank/DDBJ whole genome shotgun (WGS) entry which is preliminary data.</text>
</comment>
<evidence type="ECO:0000313" key="3">
    <source>
        <dbReference type="EMBL" id="MBA3927938.1"/>
    </source>
</evidence>
<evidence type="ECO:0000259" key="1">
    <source>
        <dbReference type="Pfam" id="PF03721"/>
    </source>
</evidence>
<dbReference type="EMBL" id="JABJVM010000051">
    <property type="protein sequence ID" value="MBA3927938.1"/>
    <property type="molecule type" value="Genomic_DNA"/>
</dbReference>
<dbReference type="SUPFAM" id="SSF51735">
    <property type="entry name" value="NAD(P)-binding Rossmann-fold domains"/>
    <property type="match status" value="1"/>
</dbReference>
<proteinExistence type="predicted"/>
<sequence>MKIAVIGLGYIGLPTAIMFANHGQNVIGIDLKE</sequence>
<protein>
    <recommendedName>
        <fullName evidence="1">UDP-glucose/GDP-mannose dehydrogenase N-terminal domain-containing protein</fullName>
    </recommendedName>
</protein>
<feature type="non-terminal residue" evidence="2">
    <location>
        <position position="33"/>
    </location>
</feature>
<dbReference type="InterPro" id="IPR001732">
    <property type="entry name" value="UDP-Glc/GDP-Man_DH_N"/>
</dbReference>
<name>A0A7W1T9J6_9LIST</name>
<accession>A0A7W1T9J6</accession>
<reference evidence="2 4" key="2">
    <citation type="submission" date="2020-08" db="EMBL/GenBank/DDBJ databases">
        <title>Listeria ohnekaius sp. nov. and Listeria portnoyii sp. nov. isolated from non-agricultural and natural environments.</title>
        <authorList>
            <person name="Weller D."/>
            <person name="Belias A.M."/>
            <person name="Liao J."/>
            <person name="Guo S."/>
            <person name="Orsi R.H."/>
            <person name="Wiedmann M."/>
        </authorList>
    </citation>
    <scope>NUCLEOTIDE SEQUENCE [LARGE SCALE GENOMIC DNA]</scope>
    <source>
        <strain evidence="2 4">FSL W9-0585</strain>
    </source>
</reference>
<dbReference type="Proteomes" id="UP000548787">
    <property type="component" value="Unassembled WGS sequence"/>
</dbReference>
<dbReference type="EMBL" id="JABJVM010000039">
    <property type="protein sequence ID" value="MBA3927927.1"/>
    <property type="molecule type" value="Genomic_DNA"/>
</dbReference>
<evidence type="ECO:0000313" key="2">
    <source>
        <dbReference type="EMBL" id="MBA3927927.1"/>
    </source>
</evidence>
<gene>
    <name evidence="2" type="ORF">HPK16_16450</name>
    <name evidence="3" type="ORF">HPK16_16650</name>
</gene>
<dbReference type="GO" id="GO:0016616">
    <property type="term" value="F:oxidoreductase activity, acting on the CH-OH group of donors, NAD or NADP as acceptor"/>
    <property type="evidence" value="ECO:0007669"/>
    <property type="project" value="InterPro"/>
</dbReference>